<dbReference type="GO" id="GO:0046900">
    <property type="term" value="P:tetrahydrofolylpolyglutamate metabolic process"/>
    <property type="evidence" value="ECO:0007669"/>
    <property type="project" value="TreeGrafter"/>
</dbReference>
<evidence type="ECO:0000256" key="4">
    <source>
        <dbReference type="ARBA" id="ARBA00022729"/>
    </source>
</evidence>
<accession>A0A0M4EZ64</accession>
<feature type="non-terminal residue" evidence="10">
    <location>
        <position position="381"/>
    </location>
</feature>
<evidence type="ECO:0000256" key="9">
    <source>
        <dbReference type="SAM" id="SignalP"/>
    </source>
</evidence>
<dbReference type="PANTHER" id="PTHR11315">
    <property type="entry name" value="PROTEASE FAMILY C26 GAMMA-GLUTAMYL HYDROLASE"/>
    <property type="match status" value="1"/>
</dbReference>
<dbReference type="OrthoDB" id="64220at2759"/>
<dbReference type="Gene3D" id="3.40.50.880">
    <property type="match status" value="1"/>
</dbReference>
<evidence type="ECO:0000256" key="5">
    <source>
        <dbReference type="ARBA" id="ARBA00022801"/>
    </source>
</evidence>
<dbReference type="Pfam" id="PF07722">
    <property type="entry name" value="Peptidase_C26"/>
    <property type="match status" value="1"/>
</dbReference>
<keyword evidence="3" id="KW-0964">Secreted</keyword>
<gene>
    <name evidence="10" type="ORF">Dbus_chr3Lg1103</name>
</gene>
<feature type="active site" evidence="7">
    <location>
        <position position="245"/>
    </location>
</feature>
<dbReference type="EMBL" id="CP012525">
    <property type="protein sequence ID" value="ALC43937.1"/>
    <property type="molecule type" value="Genomic_DNA"/>
</dbReference>
<dbReference type="EC" id="3.4.19.9" evidence="7"/>
<feature type="signal peptide" evidence="9">
    <location>
        <begin position="1"/>
        <end position="23"/>
    </location>
</feature>
<dbReference type="InterPro" id="IPR011697">
    <property type="entry name" value="Peptidase_C26"/>
</dbReference>
<dbReference type="Proteomes" id="UP000494163">
    <property type="component" value="Chromosome 3L"/>
</dbReference>
<dbReference type="PROSITE" id="PS51273">
    <property type="entry name" value="GATASE_TYPE_1"/>
    <property type="match status" value="1"/>
</dbReference>
<evidence type="ECO:0000313" key="10">
    <source>
        <dbReference type="EMBL" id="ALC43937.1"/>
    </source>
</evidence>
<comment type="similarity">
    <text evidence="2">Belongs to the peptidase C26 family.</text>
</comment>
<feature type="chain" id="PRO_5005794150" description="folate gamma-glutamyl hydrolase" evidence="9">
    <location>
        <begin position="24"/>
        <end position="381"/>
    </location>
</feature>
<feature type="active site" description="Nucleophile" evidence="6 7">
    <location>
        <position position="138"/>
    </location>
</feature>
<dbReference type="GO" id="GO:0005773">
    <property type="term" value="C:vacuole"/>
    <property type="evidence" value="ECO:0007669"/>
    <property type="project" value="TreeGrafter"/>
</dbReference>
<proteinExistence type="inferred from homology"/>
<dbReference type="PROSITE" id="PS51257">
    <property type="entry name" value="PROKAR_LIPOPROTEIN"/>
    <property type="match status" value="1"/>
</dbReference>
<dbReference type="PROSITE" id="PS51275">
    <property type="entry name" value="PEPTIDASE_C26_GGH"/>
    <property type="match status" value="1"/>
</dbReference>
<dbReference type="AlphaFoldDB" id="A0A0M4EZ64"/>
<dbReference type="InterPro" id="IPR029062">
    <property type="entry name" value="Class_I_gatase-like"/>
</dbReference>
<dbReference type="GO" id="GO:0034722">
    <property type="term" value="F:gamma-glutamyl-peptidase activity"/>
    <property type="evidence" value="ECO:0007669"/>
    <property type="project" value="UniProtKB-UniRule"/>
</dbReference>
<evidence type="ECO:0000256" key="2">
    <source>
        <dbReference type="ARBA" id="ARBA00011083"/>
    </source>
</evidence>
<sequence length="381" mass="42737">MLKVNYTLLIALTLACGAAVSNAAGSEANGTVAPIIGVLAQEIYEDSLIARHFNSTSYIAASYVKFVEGAGGRVVPIWIGQERSYYENLLRQINGVLLPGGGTWFNNSKGYGEAGEHIIHIAKEINTNASYFPVWGTCLGMELLVLVMNNNVETRFDCKSQGQTIPLDFKPTYNESRMFAGASAELITLMSKQNVTYNYHRNCYTQQSFENSSWRIMSINNDLQGVEFVSTIEHLQYPFYGVQFHPEKNLYEFVSKLIPHTAGAVHSAQYFADFFISEARRNKHTFDNAAEQSAAMIYNYKPEYTAKIGSGYIQQYLFDTDSEEEVEETPEEPEPVEPEPDPDNDHPYPNYPYYMHHGDYAAATQPLLTCILMSLAFVVCA</sequence>
<dbReference type="GO" id="GO:0005576">
    <property type="term" value="C:extracellular region"/>
    <property type="evidence" value="ECO:0007669"/>
    <property type="project" value="UniProtKB-SubCell"/>
</dbReference>
<dbReference type="PANTHER" id="PTHR11315:SF0">
    <property type="entry name" value="FOLATE GAMMA-GLUTAMYL HYDROLASE"/>
    <property type="match status" value="1"/>
</dbReference>
<keyword evidence="5 7" id="KW-0378">Hydrolase</keyword>
<evidence type="ECO:0000256" key="3">
    <source>
        <dbReference type="ARBA" id="ARBA00022525"/>
    </source>
</evidence>
<feature type="region of interest" description="Disordered" evidence="8">
    <location>
        <begin position="321"/>
        <end position="349"/>
    </location>
</feature>
<dbReference type="OMA" id="IHYHQWC"/>
<feature type="active site" description="Proton donor" evidence="6">
    <location>
        <position position="245"/>
    </location>
</feature>
<organism evidence="10 11">
    <name type="scientific">Drosophila busckii</name>
    <name type="common">Fruit fly</name>
    <dbReference type="NCBI Taxonomy" id="30019"/>
    <lineage>
        <taxon>Eukaryota</taxon>
        <taxon>Metazoa</taxon>
        <taxon>Ecdysozoa</taxon>
        <taxon>Arthropoda</taxon>
        <taxon>Hexapoda</taxon>
        <taxon>Insecta</taxon>
        <taxon>Pterygota</taxon>
        <taxon>Neoptera</taxon>
        <taxon>Endopterygota</taxon>
        <taxon>Diptera</taxon>
        <taxon>Brachycera</taxon>
        <taxon>Muscomorpha</taxon>
        <taxon>Ephydroidea</taxon>
        <taxon>Drosophilidae</taxon>
        <taxon>Drosophila</taxon>
    </lineage>
</organism>
<dbReference type="FunFam" id="3.40.50.880:FF:000024">
    <property type="entry name" value="Folate gamma-glutamyl hydrolase"/>
    <property type="match status" value="1"/>
</dbReference>
<keyword evidence="4 9" id="KW-0732">Signal</keyword>
<evidence type="ECO:0000256" key="1">
    <source>
        <dbReference type="ARBA" id="ARBA00004239"/>
    </source>
</evidence>
<evidence type="ECO:0000256" key="7">
    <source>
        <dbReference type="PROSITE-ProRule" id="PRU00607"/>
    </source>
</evidence>
<name>A0A0M4EZ64_DROBS</name>
<dbReference type="InterPro" id="IPR015527">
    <property type="entry name" value="Pept_C26_g-glut_hydrolase"/>
</dbReference>
<comment type="catalytic activity">
    <reaction evidence="7">
        <text>(6S)-5,6,7,8-tetrahydrofolyl-(gamma-L-Glu)(n) + (n-1) H2O = (6S)-5,6,7,8-tetrahydrofolate + (n-1) L-glutamate</text>
        <dbReference type="Rhea" id="RHEA:56784"/>
        <dbReference type="Rhea" id="RHEA-COMP:14738"/>
        <dbReference type="ChEBI" id="CHEBI:15377"/>
        <dbReference type="ChEBI" id="CHEBI:29985"/>
        <dbReference type="ChEBI" id="CHEBI:57453"/>
        <dbReference type="ChEBI" id="CHEBI:141005"/>
        <dbReference type="EC" id="3.4.19.9"/>
    </reaction>
</comment>
<dbReference type="STRING" id="30019.A0A0M4EZ64"/>
<evidence type="ECO:0000256" key="8">
    <source>
        <dbReference type="SAM" id="MobiDB-lite"/>
    </source>
</evidence>
<keyword evidence="11" id="KW-1185">Reference proteome</keyword>
<reference evidence="10 11" key="1">
    <citation type="submission" date="2015-08" db="EMBL/GenBank/DDBJ databases">
        <title>Ancestral chromatin configuration constrains chromatin evolution on differentiating sex chromosomes in Drosophila.</title>
        <authorList>
            <person name="Zhou Q."/>
            <person name="Bachtrog D."/>
        </authorList>
    </citation>
    <scope>NUCLEOTIDE SEQUENCE [LARGE SCALE GENOMIC DNA]</scope>
    <source>
        <tissue evidence="10">Whole larvae</tissue>
    </source>
</reference>
<evidence type="ECO:0000313" key="11">
    <source>
        <dbReference type="Proteomes" id="UP000494163"/>
    </source>
</evidence>
<dbReference type="SMR" id="A0A0M4EZ64"/>
<feature type="compositionally biased region" description="Acidic residues" evidence="8">
    <location>
        <begin position="321"/>
        <end position="342"/>
    </location>
</feature>
<evidence type="ECO:0000256" key="6">
    <source>
        <dbReference type="PIRSR" id="PIRSR615527-1"/>
    </source>
</evidence>
<dbReference type="SUPFAM" id="SSF52317">
    <property type="entry name" value="Class I glutamine amidotransferase-like"/>
    <property type="match status" value="1"/>
</dbReference>
<protein>
    <recommendedName>
        <fullName evidence="7">folate gamma-glutamyl hydrolase</fullName>
        <ecNumber evidence="7">3.4.19.9</ecNumber>
    </recommendedName>
</protein>
<comment type="subcellular location">
    <subcellularLocation>
        <location evidence="1">Secreted</location>
        <location evidence="1">Extracellular space</location>
    </subcellularLocation>
</comment>